<organism evidence="1 2">
    <name type="scientific">Rhizobium etli</name>
    <dbReference type="NCBI Taxonomy" id="29449"/>
    <lineage>
        <taxon>Bacteria</taxon>
        <taxon>Pseudomonadati</taxon>
        <taxon>Pseudomonadota</taxon>
        <taxon>Alphaproteobacteria</taxon>
        <taxon>Hyphomicrobiales</taxon>
        <taxon>Rhizobiaceae</taxon>
        <taxon>Rhizobium/Agrobacterium group</taxon>
        <taxon>Rhizobium</taxon>
    </lineage>
</organism>
<evidence type="ECO:0000313" key="1">
    <source>
        <dbReference type="EMBL" id="ARQ10670.1"/>
    </source>
</evidence>
<name>A0AAN1BG72_RHIET</name>
<proteinExistence type="predicted"/>
<sequence length="65" mass="7285">MIKLKSISFFVAFLKSFEIASSVFPWIGQWFGRERDPHSALQQALEALGAMPSMKALADAEGWHC</sequence>
<dbReference type="EMBL" id="CP020906">
    <property type="protein sequence ID" value="ARQ10670.1"/>
    <property type="molecule type" value="Genomic_DNA"/>
</dbReference>
<dbReference type="Proteomes" id="UP000194159">
    <property type="component" value="Chromosome"/>
</dbReference>
<gene>
    <name evidence="1" type="ORF">NXC12_CH02662</name>
</gene>
<reference evidence="1 2" key="1">
    <citation type="submission" date="2017-04" db="EMBL/GenBank/DDBJ databases">
        <title>Complete genome sequences of Rhizobium genomic linages associated to common bean (phaseolus vulgaris).</title>
        <authorList>
            <person name="Santamaria R.I."/>
            <person name="Bustos P."/>
            <person name="Perez-Carrascal O."/>
            <person name="Martinez-Flores I."/>
            <person name="Juarez S."/>
            <person name="Lozano L."/>
            <person name="Miranda F."/>
            <person name="Vinuesa P."/>
            <person name="Martinez-Romero E."/>
            <person name="Cevallos M.A."/>
            <person name="Romero D."/>
            <person name="Davila G."/>
            <person name="Gonzalez V."/>
        </authorList>
    </citation>
    <scope>NUCLEOTIDE SEQUENCE [LARGE SCALE GENOMIC DNA]</scope>
    <source>
        <strain evidence="1 2">NXC12</strain>
    </source>
</reference>
<evidence type="ECO:0000313" key="2">
    <source>
        <dbReference type="Proteomes" id="UP000194159"/>
    </source>
</evidence>
<protein>
    <submittedName>
        <fullName evidence="1">Uncharacterized protein</fullName>
    </submittedName>
</protein>
<accession>A0AAN1BG72</accession>
<dbReference type="AlphaFoldDB" id="A0AAN1BG72"/>